<dbReference type="GO" id="GO:0009092">
    <property type="term" value="P:homoserine metabolic process"/>
    <property type="evidence" value="ECO:0007669"/>
    <property type="project" value="TreeGrafter"/>
</dbReference>
<keyword evidence="1" id="KW-0808">Transferase</keyword>
<keyword evidence="4" id="KW-1185">Reference proteome</keyword>
<dbReference type="InterPro" id="IPR000073">
    <property type="entry name" value="AB_hydrolase_1"/>
</dbReference>
<dbReference type="OrthoDB" id="9800754at2"/>
<dbReference type="PANTHER" id="PTHR32268:SF11">
    <property type="entry name" value="HOMOSERINE O-ACETYLTRANSFERASE"/>
    <property type="match status" value="1"/>
</dbReference>
<evidence type="ECO:0000259" key="2">
    <source>
        <dbReference type="Pfam" id="PF00561"/>
    </source>
</evidence>
<reference evidence="3 4" key="1">
    <citation type="journal article" date="2011" name="Stand. Genomic Sci.">
        <title>Complete genome sequence of Weeksella virosa type strain (9751).</title>
        <authorList>
            <person name="Lang E."/>
            <person name="Teshima H."/>
            <person name="Lucas S."/>
            <person name="Lapidus A."/>
            <person name="Hammon N."/>
            <person name="Deshpande S."/>
            <person name="Nolan M."/>
            <person name="Cheng J.F."/>
            <person name="Pitluck S."/>
            <person name="Liolios K."/>
            <person name="Pagani I."/>
            <person name="Mikhailova N."/>
            <person name="Ivanova N."/>
            <person name="Mavromatis K."/>
            <person name="Pati A."/>
            <person name="Tapia R."/>
            <person name="Han C."/>
            <person name="Goodwin L."/>
            <person name="Chen A."/>
            <person name="Palaniappan K."/>
            <person name="Land M."/>
            <person name="Hauser L."/>
            <person name="Chang Y.J."/>
            <person name="Jeffries C.D."/>
            <person name="Brambilla E.M."/>
            <person name="Kopitz M."/>
            <person name="Rohde M."/>
            <person name="Goker M."/>
            <person name="Tindall B.J."/>
            <person name="Detter J.C."/>
            <person name="Woyke T."/>
            <person name="Bristow J."/>
            <person name="Eisen J.A."/>
            <person name="Markowitz V."/>
            <person name="Hugenholtz P."/>
            <person name="Klenk H.P."/>
            <person name="Kyrpides N.C."/>
        </authorList>
    </citation>
    <scope>NUCLEOTIDE SEQUENCE [LARGE SCALE GENOMIC DNA]</scope>
    <source>
        <strain evidence="4">ATCC 43766 / DSM 16922 / JCM 21250 / NBRC 16016 / NCTC 11634 / CL345/78</strain>
    </source>
</reference>
<dbReference type="GO" id="GO:0016787">
    <property type="term" value="F:hydrolase activity"/>
    <property type="evidence" value="ECO:0007669"/>
    <property type="project" value="UniProtKB-KW"/>
</dbReference>
<dbReference type="PANTHER" id="PTHR32268">
    <property type="entry name" value="HOMOSERINE O-ACETYLTRANSFERASE"/>
    <property type="match status" value="1"/>
</dbReference>
<dbReference type="Gene3D" id="3.40.50.1820">
    <property type="entry name" value="alpha/beta hydrolase"/>
    <property type="match status" value="1"/>
</dbReference>
<reference evidence="4" key="2">
    <citation type="journal article" date="2011" name="Stand. Genomic Sci.">
        <title>Complete genome sequence of Weeksella virosa type strain (9751T).</title>
        <authorList>
            <person name="Lang E."/>
            <person name="Teshima H."/>
            <person name="Lucas S."/>
            <person name="Lapidus A."/>
            <person name="Hammon N."/>
            <person name="Deshpande S."/>
            <person name="Nolan M."/>
            <person name="Cheng J."/>
            <person name="Pitluck S."/>
            <person name="Liolios K."/>
            <person name="Pagani I."/>
            <person name="Mikhailova N."/>
            <person name="Ivanova N."/>
            <person name="Mavromatis K."/>
            <person name="Pati A."/>
            <person name="Tapia R."/>
            <person name="Han C."/>
            <person name="Goodwin L."/>
            <person name="Chen A."/>
            <person name="Palaniappan K."/>
            <person name="Land M."/>
            <person name="Hauser L."/>
            <person name="Chang Y."/>
            <person name="Jeffries C."/>
            <person name="Brambilla E."/>
            <person name="Kopitz M."/>
            <person name="Rohde M."/>
            <person name="Goker M."/>
            <person name="Tindall B."/>
            <person name="Detter J."/>
            <person name="Woyke T."/>
            <person name="Bristow J."/>
            <person name="Eisen J."/>
            <person name="Markowitz V."/>
            <person name="Hugenholtz P."/>
            <person name="Klenk H."/>
            <person name="Kyrpides N."/>
        </authorList>
    </citation>
    <scope>NUCLEOTIDE SEQUENCE [LARGE SCALE GENOMIC DNA]</scope>
    <source>
        <strain evidence="4">ATCC 43766 / DSM 16922 / JCM 21250 / NBRC 16016 / NCTC 11634 / CL345/78</strain>
    </source>
</reference>
<dbReference type="Pfam" id="PF00561">
    <property type="entry name" value="Abhydrolase_1"/>
    <property type="match status" value="1"/>
</dbReference>
<dbReference type="KEGG" id="wvi:Weevi_1597"/>
<protein>
    <submittedName>
        <fullName evidence="3">Alpha/beta hydrolase fold protein</fullName>
    </submittedName>
</protein>
<dbReference type="eggNOG" id="COG2021">
    <property type="taxonomic scope" value="Bacteria"/>
</dbReference>
<keyword evidence="3" id="KW-0378">Hydrolase</keyword>
<name>F0NZF0_WEEVC</name>
<gene>
    <name evidence="3" type="ordered locus">Weevi_1597</name>
</gene>
<feature type="domain" description="AB hydrolase-1" evidence="2">
    <location>
        <begin position="38"/>
        <end position="213"/>
    </location>
</feature>
<evidence type="ECO:0000256" key="1">
    <source>
        <dbReference type="ARBA" id="ARBA00022679"/>
    </source>
</evidence>
<proteinExistence type="predicted"/>
<dbReference type="GO" id="GO:0004414">
    <property type="term" value="F:homoserine O-acetyltransferase activity"/>
    <property type="evidence" value="ECO:0007669"/>
    <property type="project" value="TreeGrafter"/>
</dbReference>
<dbReference type="Proteomes" id="UP000008641">
    <property type="component" value="Chromosome"/>
</dbReference>
<sequence length="259" mass="30046">MKPSKQVSVRIWPLQNNTILKNQLLTYRMYGKQLGSAPVIVINHAMHSDSDCLLHWEGILGEKKAIDLDFYTVICFDVPGKSTNEITYYRKNNVKARDIAVLFWLALFELGVEDIFAIIGADLGGGIAWEMATLFPKRIQNLLPIAALPLVKDWLKNYPVVKNEWYKELFLSVNIAENRRKWNEVIQAVQANLHILCVQDLKFYNQEKEKQFYQQLKLIKPSTEFYTLDTLHNNQLILEKEQVDKVVDKILQKALRKVA</sequence>
<dbReference type="HOGENOM" id="CLU_028760_1_2_10"/>
<dbReference type="AlphaFoldDB" id="F0NZF0"/>
<dbReference type="SUPFAM" id="SSF53474">
    <property type="entry name" value="alpha/beta-Hydrolases"/>
    <property type="match status" value="1"/>
</dbReference>
<evidence type="ECO:0000313" key="4">
    <source>
        <dbReference type="Proteomes" id="UP000008641"/>
    </source>
</evidence>
<dbReference type="EMBL" id="CP002455">
    <property type="protein sequence ID" value="ADX68297.1"/>
    <property type="molecule type" value="Genomic_DNA"/>
</dbReference>
<evidence type="ECO:0000313" key="3">
    <source>
        <dbReference type="EMBL" id="ADX68297.1"/>
    </source>
</evidence>
<accession>F0NZF0</accession>
<dbReference type="STRING" id="865938.Weevi_1597"/>
<dbReference type="GO" id="GO:0009086">
    <property type="term" value="P:methionine biosynthetic process"/>
    <property type="evidence" value="ECO:0007669"/>
    <property type="project" value="TreeGrafter"/>
</dbReference>
<dbReference type="InterPro" id="IPR029058">
    <property type="entry name" value="AB_hydrolase_fold"/>
</dbReference>
<organism evidence="3 4">
    <name type="scientific">Weeksella virosa (strain ATCC 43766 / DSM 16922 / JCM 21250 / CCUG 30538 / CDC 9751 / IAM 14551 / NBRC 16016 / NCTC 11634 / CL345/78)</name>
    <dbReference type="NCBI Taxonomy" id="865938"/>
    <lineage>
        <taxon>Bacteria</taxon>
        <taxon>Pseudomonadati</taxon>
        <taxon>Bacteroidota</taxon>
        <taxon>Flavobacteriia</taxon>
        <taxon>Flavobacteriales</taxon>
        <taxon>Weeksellaceae</taxon>
        <taxon>Weeksella</taxon>
    </lineage>
</organism>
<dbReference type="RefSeq" id="WP_013598686.1">
    <property type="nucleotide sequence ID" value="NC_015144.1"/>
</dbReference>
<dbReference type="InterPro" id="IPR008220">
    <property type="entry name" value="HAT_MetX-like"/>
</dbReference>